<name>C7Q7F7_CATAD</name>
<protein>
    <recommendedName>
        <fullName evidence="3">DUF4276 family protein</fullName>
    </recommendedName>
</protein>
<sequence length="214" mass="24051">MPPRYLMCVLISEGPSDRWLLTGLLKRATEFMLQTSCRFAVEVEVLPVLADHQRPEHILDVLGREGHFDLVLYHHDGAPVASAKAKVEEVRDAVLSTRAEPVVPIVPLRETEAWLLADPKALASVLGLALPLVTARLPKRPKDAEAVLDPKALLNEIAWLGVRSGGRDRQRDRRPGMFADLADLIDLERLRKVPSFQRWWSDMANALEELGYKK</sequence>
<reference evidence="1 2" key="1">
    <citation type="journal article" date="2009" name="Stand. Genomic Sci.">
        <title>Complete genome sequence of Catenulispora acidiphila type strain (ID 139908).</title>
        <authorList>
            <person name="Copeland A."/>
            <person name="Lapidus A."/>
            <person name="Glavina Del Rio T."/>
            <person name="Nolan M."/>
            <person name="Lucas S."/>
            <person name="Chen F."/>
            <person name="Tice H."/>
            <person name="Cheng J.F."/>
            <person name="Bruce D."/>
            <person name="Goodwin L."/>
            <person name="Pitluck S."/>
            <person name="Mikhailova N."/>
            <person name="Pati A."/>
            <person name="Ivanova N."/>
            <person name="Mavromatis K."/>
            <person name="Chen A."/>
            <person name="Palaniappan K."/>
            <person name="Chain P."/>
            <person name="Land M."/>
            <person name="Hauser L."/>
            <person name="Chang Y.J."/>
            <person name="Jeffries C.D."/>
            <person name="Chertkov O."/>
            <person name="Brettin T."/>
            <person name="Detter J.C."/>
            <person name="Han C."/>
            <person name="Ali Z."/>
            <person name="Tindall B.J."/>
            <person name="Goker M."/>
            <person name="Bristow J."/>
            <person name="Eisen J.A."/>
            <person name="Markowitz V."/>
            <person name="Hugenholtz P."/>
            <person name="Kyrpides N.C."/>
            <person name="Klenk H.P."/>
        </authorList>
    </citation>
    <scope>NUCLEOTIDE SEQUENCE [LARGE SCALE GENOMIC DNA]</scope>
    <source>
        <strain evidence="2">DSM 44928 / JCM 14897 / NBRC 102108 / NRRL B-24433 / ID139908</strain>
    </source>
</reference>
<dbReference type="STRING" id="479433.Caci_1321"/>
<proteinExistence type="predicted"/>
<dbReference type="AlphaFoldDB" id="C7Q7F7"/>
<dbReference type="InParanoid" id="C7Q7F7"/>
<dbReference type="eggNOG" id="ENOG50339W4">
    <property type="taxonomic scope" value="Bacteria"/>
</dbReference>
<dbReference type="KEGG" id="cai:Caci_1321"/>
<gene>
    <name evidence="1" type="ordered locus">Caci_1321</name>
</gene>
<keyword evidence="2" id="KW-1185">Reference proteome</keyword>
<evidence type="ECO:0000313" key="2">
    <source>
        <dbReference type="Proteomes" id="UP000000851"/>
    </source>
</evidence>
<dbReference type="HOGENOM" id="CLU_110720_0_0_11"/>
<evidence type="ECO:0008006" key="3">
    <source>
        <dbReference type="Google" id="ProtNLM"/>
    </source>
</evidence>
<dbReference type="OrthoDB" id="3687853at2"/>
<dbReference type="Proteomes" id="UP000000851">
    <property type="component" value="Chromosome"/>
</dbReference>
<evidence type="ECO:0000313" key="1">
    <source>
        <dbReference type="EMBL" id="ACU70245.1"/>
    </source>
</evidence>
<dbReference type="InterPro" id="IPR025455">
    <property type="entry name" value="DUF4276"/>
</dbReference>
<organism evidence="1 2">
    <name type="scientific">Catenulispora acidiphila (strain DSM 44928 / JCM 14897 / NBRC 102108 / NRRL B-24433 / ID139908)</name>
    <dbReference type="NCBI Taxonomy" id="479433"/>
    <lineage>
        <taxon>Bacteria</taxon>
        <taxon>Bacillati</taxon>
        <taxon>Actinomycetota</taxon>
        <taxon>Actinomycetes</taxon>
        <taxon>Catenulisporales</taxon>
        <taxon>Catenulisporaceae</taxon>
        <taxon>Catenulispora</taxon>
    </lineage>
</organism>
<dbReference type="EMBL" id="CP001700">
    <property type="protein sequence ID" value="ACU70245.1"/>
    <property type="molecule type" value="Genomic_DNA"/>
</dbReference>
<accession>C7Q7F7</accession>
<dbReference type="Pfam" id="PF14103">
    <property type="entry name" value="DUF4276"/>
    <property type="match status" value="1"/>
</dbReference>